<comment type="caution">
    <text evidence="1">The sequence shown here is derived from an EMBL/GenBank/DDBJ whole genome shotgun (WGS) entry which is preliminary data.</text>
</comment>
<sequence length="220" mass="23344">MRIHPWILLFCVSAAHAIEPYSCRNGLFPRAAGTVSAAVVSATDKVPFRDDAEGCPQAASCVRKAYLVKGDAVLVSSSESGWSCAWYFGRAREFVGWLPSDALAALPAAMPSPSDWIGTWVPIAGGQSIRIAAGRGTALELSGEAQWRGGRDEAGEPVVHAGSFRGSAAPAGDRLTLDADDGKSGCVVRMQLVWHSLVVSDNALCGGVNVRFDNVYRRRP</sequence>
<dbReference type="Proteomes" id="UP001595886">
    <property type="component" value="Unassembled WGS sequence"/>
</dbReference>
<gene>
    <name evidence="1" type="ORF">ACFO6Q_16880</name>
</gene>
<dbReference type="RefSeq" id="WP_380022283.1">
    <property type="nucleotide sequence ID" value="NZ_JBHSHD010000013.1"/>
</dbReference>
<protein>
    <recommendedName>
        <fullName evidence="3">SH3 domain-containing protein</fullName>
    </recommendedName>
</protein>
<keyword evidence="2" id="KW-1185">Reference proteome</keyword>
<name>A0ABV9QYX3_9GAMM</name>
<evidence type="ECO:0008006" key="3">
    <source>
        <dbReference type="Google" id="ProtNLM"/>
    </source>
</evidence>
<proteinExistence type="predicted"/>
<dbReference type="EMBL" id="JBHSHD010000013">
    <property type="protein sequence ID" value="MFC4822001.1"/>
    <property type="molecule type" value="Genomic_DNA"/>
</dbReference>
<evidence type="ECO:0000313" key="2">
    <source>
        <dbReference type="Proteomes" id="UP001595886"/>
    </source>
</evidence>
<organism evidence="1 2">
    <name type="scientific">Dokdonella ginsengisoli</name>
    <dbReference type="NCBI Taxonomy" id="363846"/>
    <lineage>
        <taxon>Bacteria</taxon>
        <taxon>Pseudomonadati</taxon>
        <taxon>Pseudomonadota</taxon>
        <taxon>Gammaproteobacteria</taxon>
        <taxon>Lysobacterales</taxon>
        <taxon>Rhodanobacteraceae</taxon>
        <taxon>Dokdonella</taxon>
    </lineage>
</organism>
<evidence type="ECO:0000313" key="1">
    <source>
        <dbReference type="EMBL" id="MFC4822001.1"/>
    </source>
</evidence>
<accession>A0ABV9QYX3</accession>
<reference evidence="2" key="1">
    <citation type="journal article" date="2019" name="Int. J. Syst. Evol. Microbiol.">
        <title>The Global Catalogue of Microorganisms (GCM) 10K type strain sequencing project: providing services to taxonomists for standard genome sequencing and annotation.</title>
        <authorList>
            <consortium name="The Broad Institute Genomics Platform"/>
            <consortium name="The Broad Institute Genome Sequencing Center for Infectious Disease"/>
            <person name="Wu L."/>
            <person name="Ma J."/>
        </authorList>
    </citation>
    <scope>NUCLEOTIDE SEQUENCE [LARGE SCALE GENOMIC DNA]</scope>
    <source>
        <strain evidence="2">CCUG 30340</strain>
    </source>
</reference>